<dbReference type="CDD" id="cd01449">
    <property type="entry name" value="TST_Repeat_2"/>
    <property type="match status" value="1"/>
</dbReference>
<dbReference type="Pfam" id="PF00581">
    <property type="entry name" value="Rhodanese"/>
    <property type="match status" value="2"/>
</dbReference>
<dbReference type="InterPro" id="IPR001763">
    <property type="entry name" value="Rhodanese-like_dom"/>
</dbReference>
<dbReference type="EC" id="2.8.1.1" evidence="1"/>
<evidence type="ECO:0000256" key="1">
    <source>
        <dbReference type="ARBA" id="ARBA00012245"/>
    </source>
</evidence>
<comment type="caution">
    <text evidence="5">The sequence shown here is derived from an EMBL/GenBank/DDBJ whole genome shotgun (WGS) entry which is preliminary data.</text>
</comment>
<evidence type="ECO:0000256" key="2">
    <source>
        <dbReference type="ARBA" id="ARBA00022737"/>
    </source>
</evidence>
<proteinExistence type="predicted"/>
<organism evidence="5">
    <name type="scientific">Desertifilum tharense IPPAS B-1220</name>
    <dbReference type="NCBI Taxonomy" id="1781255"/>
    <lineage>
        <taxon>Bacteria</taxon>
        <taxon>Bacillati</taxon>
        <taxon>Cyanobacteriota</taxon>
        <taxon>Cyanophyceae</taxon>
        <taxon>Desertifilales</taxon>
        <taxon>Desertifilaceae</taxon>
        <taxon>Desertifilum</taxon>
    </lineage>
</organism>
<dbReference type="Gene3D" id="3.40.250.10">
    <property type="entry name" value="Rhodanese-like domain"/>
    <property type="match status" value="2"/>
</dbReference>
<gene>
    <name evidence="5" type="ORF">BH720_22230</name>
</gene>
<dbReference type="InterPro" id="IPR051126">
    <property type="entry name" value="Thiosulfate_sulfurtransferase"/>
</dbReference>
<evidence type="ECO:0000256" key="3">
    <source>
        <dbReference type="ARBA" id="ARBA00047549"/>
    </source>
</evidence>
<comment type="catalytic activity">
    <reaction evidence="3">
        <text>thiosulfate + hydrogen cyanide = thiocyanate + sulfite + 2 H(+)</text>
        <dbReference type="Rhea" id="RHEA:16881"/>
        <dbReference type="ChEBI" id="CHEBI:15378"/>
        <dbReference type="ChEBI" id="CHEBI:17359"/>
        <dbReference type="ChEBI" id="CHEBI:18022"/>
        <dbReference type="ChEBI" id="CHEBI:18407"/>
        <dbReference type="ChEBI" id="CHEBI:33542"/>
        <dbReference type="EC" id="2.8.1.1"/>
    </reaction>
</comment>
<feature type="domain" description="Rhodanese" evidence="4">
    <location>
        <begin position="172"/>
        <end position="283"/>
    </location>
</feature>
<name>A0A1E5QE82_9CYAN</name>
<dbReference type="EMBL" id="MJGC01000105">
    <property type="protein sequence ID" value="OEJ72972.1"/>
    <property type="molecule type" value="Genomic_DNA"/>
</dbReference>
<dbReference type="GO" id="GO:0004792">
    <property type="term" value="F:thiosulfate-cyanide sulfurtransferase activity"/>
    <property type="evidence" value="ECO:0007669"/>
    <property type="project" value="UniProtKB-EC"/>
</dbReference>
<accession>A0A1E5QE82</accession>
<dbReference type="PROSITE" id="PS50206">
    <property type="entry name" value="RHODANESE_3"/>
    <property type="match status" value="2"/>
</dbReference>
<evidence type="ECO:0000259" key="4">
    <source>
        <dbReference type="PROSITE" id="PS50206"/>
    </source>
</evidence>
<dbReference type="PANTHER" id="PTHR43855">
    <property type="entry name" value="THIOSULFATE SULFURTRANSFERASE"/>
    <property type="match status" value="1"/>
</dbReference>
<feature type="domain" description="Rhodanese" evidence="4">
    <location>
        <begin position="29"/>
        <end position="140"/>
    </location>
</feature>
<dbReference type="InterPro" id="IPR036873">
    <property type="entry name" value="Rhodanese-like_dom_sf"/>
</dbReference>
<sequence length="286" mass="31688">MDAAVQSSQVSSSLENLWVASPAIALSLIHQGATLLDARSCVWQHLGMLKGSVSVSWQQFSQSQNPNRGKLLTNEAQLTQKLRSVGVKCDRPVVVVGDPQTGWGEEGRIVWMLRTLGHRQSLFVDGGYRALTKAGFPVTWRVRTQATQPGDFTIRRNSQWEINREQLHEAWKAGEVVAIDTRERREYQGKIPYGESRGGHIPGAIHLYYKELLDENGYLLSASEILHQLQIRGISPNASLVSYCTGGIRSGWLTAVLANLGICAKNYPGSMWEWSAGAETVYHLAC</sequence>
<dbReference type="STRING" id="1781255.BH720_22230"/>
<reference evidence="5" key="1">
    <citation type="submission" date="2016-09" db="EMBL/GenBank/DDBJ databases">
        <title>Draft genome of thermotolerant cyanobacterium Desertifilum sp. strain IPPAS B-1220.</title>
        <authorList>
            <person name="Sinetova M.A."/>
            <person name="Bolakhan K."/>
            <person name="Zayadan B.K."/>
            <person name="Mironov K.S."/>
            <person name="Ustinova V."/>
            <person name="Kupriyanova E.V."/>
            <person name="Sidorov R.A."/>
            <person name="Skrypnik A.N."/>
            <person name="Gogoleva N.E."/>
            <person name="Gogolev Y.V."/>
            <person name="Los D.A."/>
        </authorList>
    </citation>
    <scope>NUCLEOTIDE SEQUENCE [LARGE SCALE GENOMIC DNA]</scope>
    <source>
        <strain evidence="5">IPPAS B-1220</strain>
    </source>
</reference>
<dbReference type="PANTHER" id="PTHR43855:SF1">
    <property type="entry name" value="THIOSULFATE SULFURTRANSFERASE"/>
    <property type="match status" value="1"/>
</dbReference>
<evidence type="ECO:0000313" key="5">
    <source>
        <dbReference type="EMBL" id="OEJ72972.1"/>
    </source>
</evidence>
<dbReference type="SUPFAM" id="SSF52821">
    <property type="entry name" value="Rhodanese/Cell cycle control phosphatase"/>
    <property type="match status" value="2"/>
</dbReference>
<dbReference type="SMART" id="SM00450">
    <property type="entry name" value="RHOD"/>
    <property type="match status" value="2"/>
</dbReference>
<protein>
    <recommendedName>
        <fullName evidence="1">thiosulfate sulfurtransferase</fullName>
        <ecNumber evidence="1">2.8.1.1</ecNumber>
    </recommendedName>
</protein>
<keyword evidence="5" id="KW-0808">Transferase</keyword>
<keyword evidence="2" id="KW-0677">Repeat</keyword>
<dbReference type="AlphaFoldDB" id="A0A1E5QE82"/>